<dbReference type="InterPro" id="IPR001680">
    <property type="entry name" value="WD40_rpt"/>
</dbReference>
<name>A0A2P2KZJ6_RHIMU</name>
<dbReference type="PANTHER" id="PTHR19868">
    <property type="entry name" value="RECEPTOR FOR ACTIVATED PROTEIN KINASE C RACK1"/>
    <property type="match status" value="1"/>
</dbReference>
<dbReference type="GO" id="GO:0005078">
    <property type="term" value="F:MAP-kinase scaffold activity"/>
    <property type="evidence" value="ECO:0007669"/>
    <property type="project" value="UniProtKB-ARBA"/>
</dbReference>
<dbReference type="InterPro" id="IPR019775">
    <property type="entry name" value="WD40_repeat_CS"/>
</dbReference>
<dbReference type="GO" id="GO:0071215">
    <property type="term" value="P:cellular response to abscisic acid stimulus"/>
    <property type="evidence" value="ECO:0007669"/>
    <property type="project" value="UniProtKB-ARBA"/>
</dbReference>
<dbReference type="PROSITE" id="PS00678">
    <property type="entry name" value="WD_REPEATS_1"/>
    <property type="match status" value="3"/>
</dbReference>
<feature type="repeat" description="WD" evidence="6">
    <location>
        <begin position="11"/>
        <end position="53"/>
    </location>
</feature>
<organism evidence="7">
    <name type="scientific">Rhizophora mucronata</name>
    <name type="common">Asiatic mangrove</name>
    <dbReference type="NCBI Taxonomy" id="61149"/>
    <lineage>
        <taxon>Eukaryota</taxon>
        <taxon>Viridiplantae</taxon>
        <taxon>Streptophyta</taxon>
        <taxon>Embryophyta</taxon>
        <taxon>Tracheophyta</taxon>
        <taxon>Spermatophyta</taxon>
        <taxon>Magnoliopsida</taxon>
        <taxon>eudicotyledons</taxon>
        <taxon>Gunneridae</taxon>
        <taxon>Pentapetalae</taxon>
        <taxon>rosids</taxon>
        <taxon>fabids</taxon>
        <taxon>Malpighiales</taxon>
        <taxon>Rhizophoraceae</taxon>
        <taxon>Rhizophora</taxon>
    </lineage>
</organism>
<feature type="repeat" description="WD" evidence="6">
    <location>
        <begin position="145"/>
        <end position="188"/>
    </location>
</feature>
<dbReference type="GO" id="GO:0009845">
    <property type="term" value="P:seed germination"/>
    <property type="evidence" value="ECO:0007669"/>
    <property type="project" value="UniProtKB-ARBA"/>
</dbReference>
<dbReference type="PRINTS" id="PR00320">
    <property type="entry name" value="GPROTEINBRPT"/>
</dbReference>
<feature type="repeat" description="WD" evidence="6">
    <location>
        <begin position="59"/>
        <end position="100"/>
    </location>
</feature>
<evidence type="ECO:0000256" key="2">
    <source>
        <dbReference type="ARBA" id="ARBA00022574"/>
    </source>
</evidence>
<dbReference type="InterPro" id="IPR015943">
    <property type="entry name" value="WD40/YVTN_repeat-like_dom_sf"/>
</dbReference>
<feature type="repeat" description="WD" evidence="6">
    <location>
        <begin position="189"/>
        <end position="230"/>
    </location>
</feature>
<comment type="similarity">
    <text evidence="1">Belongs to the WD repeat G protein beta family. Ribosomal protein RACK1 subfamily.</text>
</comment>
<feature type="repeat" description="WD" evidence="6">
    <location>
        <begin position="101"/>
        <end position="133"/>
    </location>
</feature>
<keyword evidence="2 6" id="KW-0853">WD repeat</keyword>
<dbReference type="GO" id="GO:0043022">
    <property type="term" value="F:ribosome binding"/>
    <property type="evidence" value="ECO:0007669"/>
    <property type="project" value="InterPro"/>
</dbReference>
<evidence type="ECO:0000256" key="5">
    <source>
        <dbReference type="ARBA" id="ARBA00023274"/>
    </source>
</evidence>
<keyword evidence="5" id="KW-0687">Ribonucleoprotein</keyword>
<dbReference type="AlphaFoldDB" id="A0A2P2KZJ6"/>
<dbReference type="InterPro" id="IPR036322">
    <property type="entry name" value="WD40_repeat_dom_sf"/>
</dbReference>
<evidence type="ECO:0000256" key="4">
    <source>
        <dbReference type="ARBA" id="ARBA00022980"/>
    </source>
</evidence>
<protein>
    <submittedName>
        <fullName evidence="7">Uncharacterized protein</fullName>
    </submittedName>
</protein>
<dbReference type="PROSITE" id="PS50082">
    <property type="entry name" value="WD_REPEATS_2"/>
    <property type="match status" value="5"/>
</dbReference>
<evidence type="ECO:0000256" key="6">
    <source>
        <dbReference type="PROSITE-ProRule" id="PRU00221"/>
    </source>
</evidence>
<dbReference type="InterPro" id="IPR020472">
    <property type="entry name" value="WD40_PAC1"/>
</dbReference>
<evidence type="ECO:0000256" key="3">
    <source>
        <dbReference type="ARBA" id="ARBA00022737"/>
    </source>
</evidence>
<evidence type="ECO:0000313" key="7">
    <source>
        <dbReference type="EMBL" id="MBX11129.1"/>
    </source>
</evidence>
<proteinExistence type="inferred from homology"/>
<dbReference type="PROSITE" id="PS50294">
    <property type="entry name" value="WD_REPEATS_REGION"/>
    <property type="match status" value="5"/>
</dbReference>
<dbReference type="GO" id="GO:0005840">
    <property type="term" value="C:ribosome"/>
    <property type="evidence" value="ECO:0007669"/>
    <property type="project" value="UniProtKB-KW"/>
</dbReference>
<keyword evidence="4" id="KW-0689">Ribosomal protein</keyword>
<evidence type="ECO:0000256" key="1">
    <source>
        <dbReference type="ARBA" id="ARBA00007253"/>
    </source>
</evidence>
<dbReference type="SMART" id="SM00320">
    <property type="entry name" value="WD40"/>
    <property type="match status" value="6"/>
</dbReference>
<accession>A0A2P2KZJ6</accession>
<dbReference type="SUPFAM" id="SSF50978">
    <property type="entry name" value="WD40 repeat-like"/>
    <property type="match status" value="1"/>
</dbReference>
<dbReference type="GO" id="GO:1990904">
    <property type="term" value="C:ribonucleoprotein complex"/>
    <property type="evidence" value="ECO:0007669"/>
    <property type="project" value="UniProtKB-KW"/>
</dbReference>
<dbReference type="CDD" id="cd00200">
    <property type="entry name" value="WD40"/>
    <property type="match status" value="1"/>
</dbReference>
<reference evidence="7" key="1">
    <citation type="submission" date="2018-02" db="EMBL/GenBank/DDBJ databases">
        <title>Rhizophora mucronata_Transcriptome.</title>
        <authorList>
            <person name="Meera S.P."/>
            <person name="Sreeshan A."/>
            <person name="Augustine A."/>
        </authorList>
    </citation>
    <scope>NUCLEOTIDE SEQUENCE</scope>
    <source>
        <tissue evidence="7">Leaf</tissue>
    </source>
</reference>
<dbReference type="EMBL" id="GGEC01030645">
    <property type="protein sequence ID" value="MBX11129.1"/>
    <property type="molecule type" value="Transcribed_RNA"/>
</dbReference>
<dbReference type="GO" id="GO:0009967">
    <property type="term" value="P:positive regulation of signal transduction"/>
    <property type="evidence" value="ECO:0007669"/>
    <property type="project" value="UniProtKB-ARBA"/>
</dbReference>
<dbReference type="Pfam" id="PF00400">
    <property type="entry name" value="WD40"/>
    <property type="match status" value="6"/>
</dbReference>
<dbReference type="Gene3D" id="2.130.10.10">
    <property type="entry name" value="YVTN repeat-like/Quinoprotein amine dehydrogenase"/>
    <property type="match status" value="1"/>
</dbReference>
<dbReference type="InterPro" id="IPR045223">
    <property type="entry name" value="RACK1-like"/>
</dbReference>
<dbReference type="FunFam" id="2.130.10.10:FF:000018">
    <property type="entry name" value="Receptor for activated C kinase 1"/>
    <property type="match status" value="1"/>
</dbReference>
<keyword evidence="3" id="KW-0677">Repeat</keyword>
<dbReference type="GO" id="GO:0045182">
    <property type="term" value="F:translation regulator activity"/>
    <property type="evidence" value="ECO:0007669"/>
    <property type="project" value="InterPro"/>
</dbReference>
<sequence>MAEGLVLRGTMRAHTDQVTAIAAPIDNSEMIVSSSRDKSIILWHLTKDEKSYGVPRRRLTGHSHFVQDVVLSSDGQFALSGSWDGELRLWDLATGFSARRFVGHTKDVLSVAFSIDNRQIVSASRDRTIKLWNTLGECKYTIQDGDAHSDWVSCVRFSPNTLQPTIVSASWDRTVKVWNLTNCKLRATLTGHSGYVNTVAVSPDGSLCASGGKDGVILLWDLAEGKRLYSLDAGAVIHALCFSPNRYWLCAATENSIKIWDLESKSIVEDLRVDLKAEAEKSDGAAATTGIKIKVLSTFLSVNSVSFLALFPVQVNDDLMLYVSVIEDL</sequence>